<dbReference type="EMBL" id="JACSPT010000007">
    <property type="protein sequence ID" value="MBD8009159.1"/>
    <property type="molecule type" value="Genomic_DNA"/>
</dbReference>
<feature type="transmembrane region" description="Helical" evidence="2">
    <location>
        <begin position="415"/>
        <end position="436"/>
    </location>
</feature>
<keyword evidence="2" id="KW-1133">Transmembrane helix</keyword>
<dbReference type="NCBIfam" id="TIGR00797">
    <property type="entry name" value="matE"/>
    <property type="match status" value="1"/>
</dbReference>
<feature type="transmembrane region" description="Helical" evidence="2">
    <location>
        <begin position="152"/>
        <end position="174"/>
    </location>
</feature>
<evidence type="ECO:0000313" key="4">
    <source>
        <dbReference type="Proteomes" id="UP000621930"/>
    </source>
</evidence>
<feature type="transmembrane region" description="Helical" evidence="2">
    <location>
        <begin position="227"/>
        <end position="253"/>
    </location>
</feature>
<keyword evidence="2" id="KW-0472">Membrane</keyword>
<gene>
    <name evidence="3" type="ORF">H9629_07365</name>
</gene>
<dbReference type="PANTHER" id="PTHR43298">
    <property type="entry name" value="MULTIDRUG RESISTANCE PROTEIN NORM-RELATED"/>
    <property type="match status" value="1"/>
</dbReference>
<feature type="transmembrane region" description="Helical" evidence="2">
    <location>
        <begin position="374"/>
        <end position="395"/>
    </location>
</feature>
<dbReference type="PANTHER" id="PTHR43298:SF2">
    <property type="entry name" value="FMN_FAD EXPORTER YEEO-RELATED"/>
    <property type="match status" value="1"/>
</dbReference>
<organism evidence="3 4">
    <name type="scientific">Acinetobacter pecorum</name>
    <dbReference type="NCBI Taxonomy" id="2762215"/>
    <lineage>
        <taxon>Bacteria</taxon>
        <taxon>Pseudomonadati</taxon>
        <taxon>Pseudomonadota</taxon>
        <taxon>Gammaproteobacteria</taxon>
        <taxon>Moraxellales</taxon>
        <taxon>Moraxellaceae</taxon>
        <taxon>Acinetobacter</taxon>
    </lineage>
</organism>
<evidence type="ECO:0000256" key="1">
    <source>
        <dbReference type="ARBA" id="ARBA00022448"/>
    </source>
</evidence>
<accession>A0ABR8VWL0</accession>
<dbReference type="RefSeq" id="WP_191730814.1">
    <property type="nucleotide sequence ID" value="NZ_JACSPT010000007.1"/>
</dbReference>
<evidence type="ECO:0000256" key="2">
    <source>
        <dbReference type="SAM" id="Phobius"/>
    </source>
</evidence>
<dbReference type="Proteomes" id="UP000621930">
    <property type="component" value="Unassembled WGS sequence"/>
</dbReference>
<dbReference type="Pfam" id="PF01554">
    <property type="entry name" value="MatE"/>
    <property type="match status" value="2"/>
</dbReference>
<feature type="transmembrane region" description="Helical" evidence="2">
    <location>
        <begin position="80"/>
        <end position="98"/>
    </location>
</feature>
<keyword evidence="1" id="KW-0813">Transport</keyword>
<feature type="transmembrane region" description="Helical" evidence="2">
    <location>
        <begin position="118"/>
        <end position="140"/>
    </location>
</feature>
<name>A0ABR8VWL0_9GAMM</name>
<feature type="transmembrane region" description="Helical" evidence="2">
    <location>
        <begin position="265"/>
        <end position="288"/>
    </location>
</feature>
<keyword evidence="2" id="KW-0812">Transmembrane</keyword>
<reference evidence="3 4" key="1">
    <citation type="submission" date="2020-08" db="EMBL/GenBank/DDBJ databases">
        <title>A Genomic Blueprint of the Chicken Gut Microbiome.</title>
        <authorList>
            <person name="Gilroy R."/>
            <person name="Ravi A."/>
            <person name="Getino M."/>
            <person name="Pursley I."/>
            <person name="Horton D.L."/>
            <person name="Alikhan N.-F."/>
            <person name="Baker D."/>
            <person name="Gharbi K."/>
            <person name="Hall N."/>
            <person name="Watson M."/>
            <person name="Adriaenssens E.M."/>
            <person name="Foster-Nyarko E."/>
            <person name="Jarju S."/>
            <person name="Secka A."/>
            <person name="Antonio M."/>
            <person name="Oren A."/>
            <person name="Chaudhuri R."/>
            <person name="La Ragione R.M."/>
            <person name="Hildebrand F."/>
            <person name="Pallen M.J."/>
        </authorList>
    </citation>
    <scope>NUCLEOTIDE SEQUENCE [LARGE SCALE GENOMIC DNA]</scope>
    <source>
        <strain evidence="3 4">Sa1BUA6</strain>
    </source>
</reference>
<dbReference type="InterPro" id="IPR050222">
    <property type="entry name" value="MATE_MdtK"/>
</dbReference>
<feature type="transmembrane region" description="Helical" evidence="2">
    <location>
        <begin position="38"/>
        <end position="59"/>
    </location>
</feature>
<feature type="transmembrane region" description="Helical" evidence="2">
    <location>
        <begin position="7"/>
        <end position="32"/>
    </location>
</feature>
<feature type="transmembrane region" description="Helical" evidence="2">
    <location>
        <begin position="339"/>
        <end position="362"/>
    </location>
</feature>
<proteinExistence type="predicted"/>
<keyword evidence="4" id="KW-1185">Reference proteome</keyword>
<evidence type="ECO:0000313" key="3">
    <source>
        <dbReference type="EMBL" id="MBD8009159.1"/>
    </source>
</evidence>
<dbReference type="InterPro" id="IPR002528">
    <property type="entry name" value="MATE_fam"/>
</dbReference>
<sequence>MKQFLHLWVPIFLSNAIIMLSGLFDVIFLSHFSSQHVAAMAVCLSIYSLCFVSGIGILQGMMQELAEAKGRQAFSDIQRIVKQGVLIVLIVSVFAAWLFTHATPLLNLLKADDELQALITPCLMLMAWIIPGHLLLRILYILTQTCGQAKRVFYANILYLIFKVLLGYCLIFGIEGYIAAYGVQGAFISSLIIQWLMLFIYYFVFLEKKLRIQWSGTFLHWATLVKILRIGVPNGIVTFVDVFAVSAIALLILPLGDIVINSHQIMLGLLGLMFMVPLSMGSAFSILVSTKIGAEHIESAWQLSKKAVVVVLSIGLCLASFVWIFQRWIIALFSGDQQVLAVAFSLMMLVCWMHIFDAILVISVNMLRCWKEVVLPMFIFTTTVLVLGLGGGWYIAYHPISFMNIDFNALGIYGFWWMLAIAYTVAACLCLLCLSLKYRYYIRRT</sequence>
<comment type="caution">
    <text evidence="3">The sequence shown here is derived from an EMBL/GenBank/DDBJ whole genome shotgun (WGS) entry which is preliminary data.</text>
</comment>
<feature type="transmembrane region" description="Helical" evidence="2">
    <location>
        <begin position="186"/>
        <end position="206"/>
    </location>
</feature>
<protein>
    <submittedName>
        <fullName evidence="3">MATE family efflux transporter</fullName>
    </submittedName>
</protein>
<feature type="transmembrane region" description="Helical" evidence="2">
    <location>
        <begin position="308"/>
        <end position="333"/>
    </location>
</feature>